<sequence length="810" mass="85886">MAAPPVPPRPMSARPDYFQDEYSGAQGPQYPQRQDSNAPPIPPLPTNYRSDTLSPHWGDPMPAPRPQKIMSNVPSDMAQNLEQGMHTPSSFSMPVPSFAGGFSAPPPPPQGVSYGFRALPNVPQHPGPPAYPGPGGFAQHPHAPPVPHHQSSLSITQSFDVMSIGPQPGFSPRQSSLMGPPTPRPLSFAANIPPPATPLPQPPAPATSPVPTFAEPAAGPGQPPAIVTPMPTVSTLLAAESKLTKPSHIVAWAKAVLGLVDRQQPDADPSNPEPISDPVVARLANVAIQHVLSFASVWQVGSRDPVPPHVAEALYLRGTLEASGAFPEKIPRDQRSAFRDFNEAARQGYKAGWFKIGRDYESVKDMARAREVFERGAGLKETSCLYRLGMAHLLGQLGFTANPAVAVPLLQEAADLANVDVPQPAYVFGMLLLGEFAHVELPPALLAKTLPAPTPQNPHPRASEARRRIERAAFLGYGPALYKMGWGYEHAKMGCAYDPLLSVQYYSSASQRGEAEADMSLSKWFLCGSEGFFEKDENLAVVFAEKAANRKLATGMFAMGYYYEVGVGVKADRNEAIKWYQKAAATGNTEATGRLTALSAPNAAPLSRAEHETLTDSRLVRRHTKAKDTAAAAGRVAQAKGEEDRKAMEGAAHAAADSDVGQPARRPGQLPLPGSDGGVKTPPRVTSPAQAQMASPKRRPQPQGQVAGRFQQRYTLTDEGFQTPSSPQVSTPVTAPPQPHISIPPPASTPAPASAAPASAPAAPAPAPALAPPSPTTPAATKLSGKKGPQSFAEMGFHSQPVEDKDCVIM</sequence>
<evidence type="ECO:0000313" key="3">
    <source>
        <dbReference type="EMBL" id="KAF8708195.1"/>
    </source>
</evidence>
<gene>
    <name evidence="3" type="ORF">RHS03_04075</name>
</gene>
<feature type="region of interest" description="Disordered" evidence="2">
    <location>
        <begin position="599"/>
        <end position="706"/>
    </location>
</feature>
<feature type="compositionally biased region" description="Pro residues" evidence="2">
    <location>
        <begin position="1"/>
        <end position="10"/>
    </location>
</feature>
<dbReference type="InterPro" id="IPR006597">
    <property type="entry name" value="Sel1-like"/>
</dbReference>
<dbReference type="OrthoDB" id="272077at2759"/>
<evidence type="ECO:0000256" key="2">
    <source>
        <dbReference type="SAM" id="MobiDB-lite"/>
    </source>
</evidence>
<dbReference type="PANTHER" id="PTHR46430:SF2">
    <property type="entry name" value="CHITIN SYNTHASE REGULATORY FACTOR 4"/>
    <property type="match status" value="1"/>
</dbReference>
<proteinExistence type="predicted"/>
<dbReference type="EMBL" id="JACYCD010000049">
    <property type="protein sequence ID" value="KAF8708195.1"/>
    <property type="molecule type" value="Genomic_DNA"/>
</dbReference>
<comment type="caution">
    <text evidence="3">The sequence shown here is derived from an EMBL/GenBank/DDBJ whole genome shotgun (WGS) entry which is preliminary data.</text>
</comment>
<evidence type="ECO:0000256" key="1">
    <source>
        <dbReference type="ARBA" id="ARBA00022737"/>
    </source>
</evidence>
<feature type="compositionally biased region" description="Basic and acidic residues" evidence="2">
    <location>
        <begin position="608"/>
        <end position="619"/>
    </location>
</feature>
<feature type="region of interest" description="Disordered" evidence="2">
    <location>
        <begin position="719"/>
        <end position="810"/>
    </location>
</feature>
<dbReference type="InterPro" id="IPR011990">
    <property type="entry name" value="TPR-like_helical_dom_sf"/>
</dbReference>
<feature type="compositionally biased region" description="Pro residues" evidence="2">
    <location>
        <begin position="763"/>
        <end position="776"/>
    </location>
</feature>
<accession>A0A8H7HW41</accession>
<dbReference type="Gene3D" id="1.25.40.10">
    <property type="entry name" value="Tetratricopeptide repeat domain"/>
    <property type="match status" value="2"/>
</dbReference>
<feature type="non-terminal residue" evidence="3">
    <location>
        <position position="810"/>
    </location>
</feature>
<evidence type="ECO:0000313" key="4">
    <source>
        <dbReference type="Proteomes" id="UP000602905"/>
    </source>
</evidence>
<feature type="region of interest" description="Disordered" evidence="2">
    <location>
        <begin position="1"/>
        <end position="71"/>
    </location>
</feature>
<protein>
    <submittedName>
        <fullName evidence="3">HCP-like protein</fullName>
    </submittedName>
</protein>
<dbReference type="SMART" id="SM00671">
    <property type="entry name" value="SEL1"/>
    <property type="match status" value="6"/>
</dbReference>
<name>A0A8H7HW41_9AGAM</name>
<feature type="compositionally biased region" description="Polar residues" evidence="2">
    <location>
        <begin position="719"/>
        <end position="733"/>
    </location>
</feature>
<dbReference type="Proteomes" id="UP000602905">
    <property type="component" value="Unassembled WGS sequence"/>
</dbReference>
<dbReference type="Pfam" id="PF08238">
    <property type="entry name" value="Sel1"/>
    <property type="match status" value="5"/>
</dbReference>
<feature type="region of interest" description="Disordered" evidence="2">
    <location>
        <begin position="121"/>
        <end position="153"/>
    </location>
</feature>
<reference evidence="3" key="1">
    <citation type="submission" date="2020-09" db="EMBL/GenBank/DDBJ databases">
        <title>Comparative genome analyses of four rice-infecting Rhizoctonia solani isolates reveal extensive enrichment of homogalacturonan modification genes.</title>
        <authorList>
            <person name="Lee D.-Y."/>
            <person name="Jeon J."/>
            <person name="Kim K.-T."/>
            <person name="Cheong K."/>
            <person name="Song H."/>
            <person name="Choi G."/>
            <person name="Ko J."/>
            <person name="Opiyo S.O."/>
            <person name="Zuo S."/>
            <person name="Madhav S."/>
            <person name="Lee Y.-H."/>
            <person name="Wang G.-L."/>
        </authorList>
    </citation>
    <scope>NUCLEOTIDE SEQUENCE</scope>
    <source>
        <strain evidence="3">AG1-IA WGL</strain>
    </source>
</reference>
<feature type="compositionally biased region" description="Low complexity" evidence="2">
    <location>
        <begin position="750"/>
        <end position="762"/>
    </location>
</feature>
<feature type="compositionally biased region" description="Pro residues" evidence="2">
    <location>
        <begin position="123"/>
        <end position="132"/>
    </location>
</feature>
<feature type="compositionally biased region" description="Basic and acidic residues" evidence="2">
    <location>
        <begin position="801"/>
        <end position="810"/>
    </location>
</feature>
<keyword evidence="1" id="KW-0677">Repeat</keyword>
<feature type="compositionally biased region" description="Pro residues" evidence="2">
    <location>
        <begin position="734"/>
        <end position="749"/>
    </location>
</feature>
<feature type="compositionally biased region" description="Low complexity" evidence="2">
    <location>
        <begin position="630"/>
        <end position="639"/>
    </location>
</feature>
<organism evidence="3 4">
    <name type="scientific">Rhizoctonia solani</name>
    <dbReference type="NCBI Taxonomy" id="456999"/>
    <lineage>
        <taxon>Eukaryota</taxon>
        <taxon>Fungi</taxon>
        <taxon>Dikarya</taxon>
        <taxon>Basidiomycota</taxon>
        <taxon>Agaricomycotina</taxon>
        <taxon>Agaricomycetes</taxon>
        <taxon>Cantharellales</taxon>
        <taxon>Ceratobasidiaceae</taxon>
        <taxon>Rhizoctonia</taxon>
    </lineage>
</organism>
<dbReference type="SUPFAM" id="SSF81901">
    <property type="entry name" value="HCP-like"/>
    <property type="match status" value="2"/>
</dbReference>
<dbReference type="PANTHER" id="PTHR46430">
    <property type="entry name" value="PROTEIN SKT5-RELATED"/>
    <property type="match status" value="1"/>
</dbReference>
<dbReference type="InterPro" id="IPR051726">
    <property type="entry name" value="Chitin_Synth_Reg"/>
</dbReference>
<dbReference type="AlphaFoldDB" id="A0A8H7HW41"/>